<evidence type="ECO:0000313" key="2">
    <source>
        <dbReference type="WBParaSite" id="TMUE_0000001422.1"/>
    </source>
</evidence>
<accession>A0A5S6Q374</accession>
<dbReference type="AlphaFoldDB" id="A0A5S6Q374"/>
<keyword evidence="1" id="KW-1185">Reference proteome</keyword>
<dbReference type="WBParaSite" id="TMUE_0000001422.1">
    <property type="protein sequence ID" value="TMUE_0000001422.1"/>
    <property type="gene ID" value="WBGene00297318"/>
</dbReference>
<name>A0A5S6Q374_TRIMR</name>
<dbReference type="Proteomes" id="UP000046395">
    <property type="component" value="Unassembled WGS sequence"/>
</dbReference>
<protein>
    <submittedName>
        <fullName evidence="2">Uncharacterized protein</fullName>
    </submittedName>
</protein>
<reference evidence="2" key="1">
    <citation type="submission" date="2019-12" db="UniProtKB">
        <authorList>
            <consortium name="WormBaseParasite"/>
        </authorList>
    </citation>
    <scope>IDENTIFICATION</scope>
</reference>
<evidence type="ECO:0000313" key="1">
    <source>
        <dbReference type="Proteomes" id="UP000046395"/>
    </source>
</evidence>
<organism evidence="1 2">
    <name type="scientific">Trichuris muris</name>
    <name type="common">Mouse whipworm</name>
    <dbReference type="NCBI Taxonomy" id="70415"/>
    <lineage>
        <taxon>Eukaryota</taxon>
        <taxon>Metazoa</taxon>
        <taxon>Ecdysozoa</taxon>
        <taxon>Nematoda</taxon>
        <taxon>Enoplea</taxon>
        <taxon>Dorylaimia</taxon>
        <taxon>Trichinellida</taxon>
        <taxon>Trichuridae</taxon>
        <taxon>Trichuris</taxon>
    </lineage>
</organism>
<proteinExistence type="predicted"/>
<sequence>MASEIPVQSNNEVICNDVQFTTGVEEVGVADHASNANISPNGFYLVALLSVQLRVLNDSEKDRLSAPEKLFWSFSAGVLSQCGSWVAKYHEHDSLLKNIVKETLTDEERKAAGVEYEKANRVTTSGRIDVTRSRKSPRMTTSRRFRFFVARSVTTLKPQYRSIWLHRPPQDRGRYRPLSPSPPPIAPFALIATWTSKSPLCPPLG</sequence>